<evidence type="ECO:0000256" key="2">
    <source>
        <dbReference type="ARBA" id="ARBA00022723"/>
    </source>
</evidence>
<dbReference type="GO" id="GO:0046872">
    <property type="term" value="F:metal ion binding"/>
    <property type="evidence" value="ECO:0007669"/>
    <property type="project" value="UniProtKB-KW"/>
</dbReference>
<dbReference type="PROSITE" id="PS51007">
    <property type="entry name" value="CYTC"/>
    <property type="match status" value="1"/>
</dbReference>
<keyword evidence="1 4" id="KW-0349">Heme</keyword>
<feature type="transmembrane region" description="Helical" evidence="5">
    <location>
        <begin position="257"/>
        <end position="279"/>
    </location>
</feature>
<dbReference type="Pfam" id="PF13442">
    <property type="entry name" value="Cytochrome_CBB3"/>
    <property type="match status" value="1"/>
</dbReference>
<name>A0A177N254_9GAMM</name>
<dbReference type="Proteomes" id="UP000078476">
    <property type="component" value="Unassembled WGS sequence"/>
</dbReference>
<feature type="transmembrane region" description="Helical" evidence="5">
    <location>
        <begin position="75"/>
        <end position="93"/>
    </location>
</feature>
<organism evidence="7 8">
    <name type="scientific">Methylomonas lenta</name>
    <dbReference type="NCBI Taxonomy" id="980561"/>
    <lineage>
        <taxon>Bacteria</taxon>
        <taxon>Pseudomonadati</taxon>
        <taxon>Pseudomonadota</taxon>
        <taxon>Gammaproteobacteria</taxon>
        <taxon>Methylococcales</taxon>
        <taxon>Methylococcaceae</taxon>
        <taxon>Methylomonas</taxon>
    </lineage>
</organism>
<accession>A0A177N254</accession>
<feature type="transmembrane region" description="Helical" evidence="5">
    <location>
        <begin position="228"/>
        <end position="251"/>
    </location>
</feature>
<dbReference type="GO" id="GO:0009055">
    <property type="term" value="F:electron transfer activity"/>
    <property type="evidence" value="ECO:0007669"/>
    <property type="project" value="InterPro"/>
</dbReference>
<comment type="caution">
    <text evidence="7">The sequence shown here is derived from an EMBL/GenBank/DDBJ whole genome shotgun (WGS) entry which is preliminary data.</text>
</comment>
<evidence type="ECO:0000313" key="8">
    <source>
        <dbReference type="Proteomes" id="UP000078476"/>
    </source>
</evidence>
<dbReference type="EMBL" id="LUUI01000133">
    <property type="protein sequence ID" value="OAI12057.1"/>
    <property type="molecule type" value="Genomic_DNA"/>
</dbReference>
<dbReference type="STRING" id="980561.A1359_14170"/>
<feature type="domain" description="Cytochrome c" evidence="6">
    <location>
        <begin position="353"/>
        <end position="434"/>
    </location>
</feature>
<evidence type="ECO:0000256" key="3">
    <source>
        <dbReference type="ARBA" id="ARBA00023004"/>
    </source>
</evidence>
<dbReference type="SUPFAM" id="SSF46626">
    <property type="entry name" value="Cytochrome c"/>
    <property type="match status" value="1"/>
</dbReference>
<keyword evidence="5" id="KW-0472">Membrane</keyword>
<feature type="transmembrane region" description="Helical" evidence="5">
    <location>
        <begin position="138"/>
        <end position="164"/>
    </location>
</feature>
<evidence type="ECO:0000256" key="5">
    <source>
        <dbReference type="SAM" id="Phobius"/>
    </source>
</evidence>
<feature type="transmembrane region" description="Helical" evidence="5">
    <location>
        <begin position="184"/>
        <end position="207"/>
    </location>
</feature>
<protein>
    <recommendedName>
        <fullName evidence="6">Cytochrome c domain-containing protein</fullName>
    </recommendedName>
</protein>
<dbReference type="GO" id="GO:0020037">
    <property type="term" value="F:heme binding"/>
    <property type="evidence" value="ECO:0007669"/>
    <property type="project" value="InterPro"/>
</dbReference>
<keyword evidence="8" id="KW-1185">Reference proteome</keyword>
<dbReference type="Gene3D" id="1.10.760.10">
    <property type="entry name" value="Cytochrome c-like domain"/>
    <property type="match status" value="1"/>
</dbReference>
<feature type="transmembrane region" description="Helical" evidence="5">
    <location>
        <begin position="291"/>
        <end position="309"/>
    </location>
</feature>
<keyword evidence="5" id="KW-0812">Transmembrane</keyword>
<reference evidence="7 8" key="1">
    <citation type="submission" date="2016-03" db="EMBL/GenBank/DDBJ databases">
        <authorList>
            <person name="Ploux O."/>
        </authorList>
    </citation>
    <scope>NUCLEOTIDE SEQUENCE [LARGE SCALE GENOMIC DNA]</scope>
    <source>
        <strain evidence="7 8">R-45370</strain>
    </source>
</reference>
<dbReference type="RefSeq" id="WP_066985534.1">
    <property type="nucleotide sequence ID" value="NZ_LUUI01000133.1"/>
</dbReference>
<evidence type="ECO:0000256" key="4">
    <source>
        <dbReference type="PROSITE-ProRule" id="PRU00433"/>
    </source>
</evidence>
<proteinExistence type="predicted"/>
<dbReference type="AlphaFoldDB" id="A0A177N254"/>
<sequence length="434" mass="48382">MNAPIPRDIPLPLPAGEGLLEFLLIVSFIVHIVFVHLMLGGSIFSLVCQIKGLKMPVFENVAYFIMRTITVNKSLAVVMGVAPLLLINTLYAPQFYASSALIGDAWMSVIPLVIAAFLIAYAHKFWWNHFVNISELHIGIALMETLLFLLIPLIFMTNVNLMLFPERWPDVKGFFSAMLLPNVIQRYLHFVTASVLFGALFLVWLTGRPNFAENMKHDALGIAEVRRFFYVFAFGAVIIQVLTGLIVLVSLPSNGMSWKIVLLLLLGGAPALPATWWMWRDLQEIDNRFANFNQVVMLFAGSIIIMGVARHEYRANALADHKAAIAQKTINYQAAALQARNDAEFTKNMRAADSEPPGSADFKQYCAACHHPELPTVGPALQEIKALYAGNPEGIVSWTKAPGKKRPDSMRMPGFPQLSQQQLQNIANYMLEAR</sequence>
<dbReference type="OrthoDB" id="9814063at2"/>
<keyword evidence="3 4" id="KW-0408">Iron</keyword>
<feature type="transmembrane region" description="Helical" evidence="5">
    <location>
        <begin position="105"/>
        <end position="126"/>
    </location>
</feature>
<dbReference type="InterPro" id="IPR036909">
    <property type="entry name" value="Cyt_c-like_dom_sf"/>
</dbReference>
<evidence type="ECO:0000256" key="1">
    <source>
        <dbReference type="ARBA" id="ARBA00022617"/>
    </source>
</evidence>
<evidence type="ECO:0000313" key="7">
    <source>
        <dbReference type="EMBL" id="OAI12057.1"/>
    </source>
</evidence>
<gene>
    <name evidence="7" type="ORF">A1359_14170</name>
</gene>
<keyword evidence="5" id="KW-1133">Transmembrane helix</keyword>
<evidence type="ECO:0000259" key="6">
    <source>
        <dbReference type="PROSITE" id="PS51007"/>
    </source>
</evidence>
<dbReference type="InterPro" id="IPR009056">
    <property type="entry name" value="Cyt_c-like_dom"/>
</dbReference>
<keyword evidence="2 4" id="KW-0479">Metal-binding</keyword>
<feature type="transmembrane region" description="Helical" evidence="5">
    <location>
        <begin position="22"/>
        <end position="47"/>
    </location>
</feature>